<name>A0A2X1KZW9_ECOLX</name>
<accession>A0A2X1KZW9</accession>
<gene>
    <name evidence="1" type="primary">eutJ_1</name>
    <name evidence="1" type="ORF">NCTC11126_06083</name>
</gene>
<reference evidence="1 2" key="1">
    <citation type="submission" date="2018-06" db="EMBL/GenBank/DDBJ databases">
        <authorList>
            <consortium name="Pathogen Informatics"/>
            <person name="Doyle S."/>
        </authorList>
    </citation>
    <scope>NUCLEOTIDE SEQUENCE [LARGE SCALE GENOMIC DNA]</scope>
    <source>
        <strain evidence="1 2">NCTC11126</strain>
    </source>
</reference>
<sequence length="66" mass="7130">MKPVYEKMADIVARHIEGQGITDLWLAGGSCFGNRGVAELFRQTIPGVTGAFTAAQFVYDPAGDRQ</sequence>
<protein>
    <submittedName>
        <fullName evidence="1">Ethanolamine utilization protein</fullName>
    </submittedName>
</protein>
<evidence type="ECO:0000313" key="2">
    <source>
        <dbReference type="Proteomes" id="UP000250561"/>
    </source>
</evidence>
<proteinExistence type="predicted"/>
<dbReference type="Proteomes" id="UP000250561">
    <property type="component" value="Unassembled WGS sequence"/>
</dbReference>
<evidence type="ECO:0000313" key="1">
    <source>
        <dbReference type="EMBL" id="SPW58382.1"/>
    </source>
</evidence>
<organism evidence="1 2">
    <name type="scientific">Escherichia coli</name>
    <dbReference type="NCBI Taxonomy" id="562"/>
    <lineage>
        <taxon>Bacteria</taxon>
        <taxon>Pseudomonadati</taxon>
        <taxon>Pseudomonadota</taxon>
        <taxon>Gammaproteobacteria</taxon>
        <taxon>Enterobacterales</taxon>
        <taxon>Enterobacteriaceae</taxon>
        <taxon>Escherichia</taxon>
    </lineage>
</organism>
<dbReference type="EMBL" id="UARS01000021">
    <property type="protein sequence ID" value="SPW58382.1"/>
    <property type="molecule type" value="Genomic_DNA"/>
</dbReference>
<dbReference type="AlphaFoldDB" id="A0A2X1KZW9"/>